<dbReference type="SUPFAM" id="SSF57850">
    <property type="entry name" value="RING/U-box"/>
    <property type="match status" value="1"/>
</dbReference>
<accession>A0A0G2Y3G5</accession>
<organism evidence="1 2">
    <name type="scientific">Acanthamoeba polyphaga mimivirus Kroon</name>
    <dbReference type="NCBI Taxonomy" id="3069720"/>
    <lineage>
        <taxon>Viruses</taxon>
        <taxon>Varidnaviria</taxon>
        <taxon>Bamfordvirae</taxon>
        <taxon>Nucleocytoviricota</taxon>
        <taxon>Megaviricetes</taxon>
        <taxon>Imitervirales</taxon>
        <taxon>Mimiviridae</taxon>
        <taxon>Megamimivirinae</taxon>
        <taxon>Mimivirus</taxon>
        <taxon>Mimivirus lagoaense</taxon>
    </lineage>
</organism>
<dbReference type="KEGG" id="vg:80514126"/>
<protein>
    <submittedName>
        <fullName evidence="1">Uncharacterized protein</fullName>
    </submittedName>
</protein>
<dbReference type="Proteomes" id="UP000240461">
    <property type="component" value="Segment"/>
</dbReference>
<name>A0A0G2Y3G5_9VIRU</name>
<evidence type="ECO:0000313" key="1">
    <source>
        <dbReference type="EMBL" id="AKI80328.1"/>
    </source>
</evidence>
<sequence length="70" mass="7932">MSDSNKIFQLVDFSPVGIKVINYPVKYCAVCRGLLTDPCGSCVEKNINTCDVGEKNEFYFHEHCQQLLTK</sequence>
<keyword evidence="2" id="KW-1185">Reference proteome</keyword>
<dbReference type="EMBL" id="KM982402">
    <property type="protein sequence ID" value="AKI80328.1"/>
    <property type="molecule type" value="Genomic_DNA"/>
</dbReference>
<proteinExistence type="predicted"/>
<reference evidence="1 2" key="1">
    <citation type="submission" date="2014-10" db="EMBL/GenBank/DDBJ databases">
        <title>Pan-genome analysis of Brazilian lineage A amoebal mimiviruses.</title>
        <authorList>
            <person name="Assis F.L."/>
            <person name="Abrahao J.S."/>
            <person name="Kroon E.G."/>
            <person name="Dornas F.P."/>
            <person name="Andrade K.R."/>
            <person name="Borato P.V.M."/>
            <person name="Pilotto M.R."/>
            <person name="Benamar S."/>
            <person name="LaScola B."/>
            <person name="Colson P."/>
        </authorList>
    </citation>
    <scope>NUCLEOTIDE SEQUENCE [LARGE SCALE GENOMIC DNA]</scope>
    <source>
        <strain evidence="1 2">Kroon</strain>
    </source>
</reference>
<evidence type="ECO:0000313" key="2">
    <source>
        <dbReference type="Proteomes" id="UP000240461"/>
    </source>
</evidence>